<name>A0ABN2YBA2_9ACTN</name>
<evidence type="ECO:0000313" key="2">
    <source>
        <dbReference type="Proteomes" id="UP001501020"/>
    </source>
</evidence>
<protein>
    <submittedName>
        <fullName evidence="1">Uncharacterized protein</fullName>
    </submittedName>
</protein>
<keyword evidence="2" id="KW-1185">Reference proteome</keyword>
<proteinExistence type="predicted"/>
<accession>A0ABN2YBA2</accession>
<evidence type="ECO:0000313" key="1">
    <source>
        <dbReference type="EMBL" id="GAA2124865.1"/>
    </source>
</evidence>
<dbReference type="Proteomes" id="UP001501020">
    <property type="component" value="Unassembled WGS sequence"/>
</dbReference>
<sequence>MGIIGGHHARRLDVDRSDEVSAALLADLRSTITSDRVLADGPEYVRSMTLFNAAVDIRPAVVVRLASTACRCRYAVADTTSGDGRFALGDWSSTWPTCAESMSTPTDALRR</sequence>
<dbReference type="EMBL" id="BAAAMR010000007">
    <property type="protein sequence ID" value="GAA2124865.1"/>
    <property type="molecule type" value="Genomic_DNA"/>
</dbReference>
<reference evidence="1 2" key="1">
    <citation type="journal article" date="2019" name="Int. J. Syst. Evol. Microbiol.">
        <title>The Global Catalogue of Microorganisms (GCM) 10K type strain sequencing project: providing services to taxonomists for standard genome sequencing and annotation.</title>
        <authorList>
            <consortium name="The Broad Institute Genomics Platform"/>
            <consortium name="The Broad Institute Genome Sequencing Center for Infectious Disease"/>
            <person name="Wu L."/>
            <person name="Ma J."/>
        </authorList>
    </citation>
    <scope>NUCLEOTIDE SEQUENCE [LARGE SCALE GENOMIC DNA]</scope>
    <source>
        <strain evidence="1 2">JCM 13850</strain>
    </source>
</reference>
<organism evidence="1 2">
    <name type="scientific">Actinomadura napierensis</name>
    <dbReference type="NCBI Taxonomy" id="267854"/>
    <lineage>
        <taxon>Bacteria</taxon>
        <taxon>Bacillati</taxon>
        <taxon>Actinomycetota</taxon>
        <taxon>Actinomycetes</taxon>
        <taxon>Streptosporangiales</taxon>
        <taxon>Thermomonosporaceae</taxon>
        <taxon>Actinomadura</taxon>
    </lineage>
</organism>
<gene>
    <name evidence="1" type="ORF">GCM10009727_12690</name>
</gene>
<comment type="caution">
    <text evidence="1">The sequence shown here is derived from an EMBL/GenBank/DDBJ whole genome shotgun (WGS) entry which is preliminary data.</text>
</comment>